<organism evidence="5 6">
    <name type="scientific">Melghirimyces thermohalophilus</name>
    <dbReference type="NCBI Taxonomy" id="1236220"/>
    <lineage>
        <taxon>Bacteria</taxon>
        <taxon>Bacillati</taxon>
        <taxon>Bacillota</taxon>
        <taxon>Bacilli</taxon>
        <taxon>Bacillales</taxon>
        <taxon>Thermoactinomycetaceae</taxon>
        <taxon>Melghirimyces</taxon>
    </lineage>
</organism>
<keyword evidence="6" id="KW-1185">Reference proteome</keyword>
<evidence type="ECO:0000256" key="3">
    <source>
        <dbReference type="ARBA" id="ARBA00023239"/>
    </source>
</evidence>
<dbReference type="GO" id="GO:0006565">
    <property type="term" value="P:L-serine catabolic process"/>
    <property type="evidence" value="ECO:0007669"/>
    <property type="project" value="TreeGrafter"/>
</dbReference>
<dbReference type="Pfam" id="PF00291">
    <property type="entry name" value="PALP"/>
    <property type="match status" value="1"/>
</dbReference>
<evidence type="ECO:0000256" key="1">
    <source>
        <dbReference type="ARBA" id="ARBA00001933"/>
    </source>
</evidence>
<dbReference type="PANTHER" id="PTHR48078:SF6">
    <property type="entry name" value="L-THREONINE DEHYDRATASE CATABOLIC TDCB"/>
    <property type="match status" value="1"/>
</dbReference>
<evidence type="ECO:0000313" key="5">
    <source>
        <dbReference type="EMBL" id="SDC61591.1"/>
    </source>
</evidence>
<dbReference type="EMBL" id="FMZA01000011">
    <property type="protein sequence ID" value="SDC61591.1"/>
    <property type="molecule type" value="Genomic_DNA"/>
</dbReference>
<dbReference type="OrthoDB" id="9778118at2"/>
<feature type="domain" description="Tryptophan synthase beta chain-like PALP" evidence="4">
    <location>
        <begin position="71"/>
        <end position="374"/>
    </location>
</feature>
<accession>A0A1G6N1L5</accession>
<dbReference type="InterPro" id="IPR050147">
    <property type="entry name" value="Ser/Thr_Dehydratase"/>
</dbReference>
<dbReference type="Proteomes" id="UP000199387">
    <property type="component" value="Unassembled WGS sequence"/>
</dbReference>
<dbReference type="GO" id="GO:0006567">
    <property type="term" value="P:L-threonine catabolic process"/>
    <property type="evidence" value="ECO:0007669"/>
    <property type="project" value="TreeGrafter"/>
</dbReference>
<name>A0A1G6N1L5_9BACL</name>
<dbReference type="AlphaFoldDB" id="A0A1G6N1L5"/>
<keyword evidence="2" id="KW-0663">Pyridoxal phosphate</keyword>
<keyword evidence="3" id="KW-0456">Lyase</keyword>
<sequence length="403" mass="43735">MKKRWLVCTDCRSSFPFRYDGGMCDCGGALLVQYDLEHLKKESSRDVWRKRPSTLWRYHELLPVSDTNAIVSLGEGWTPLIRMSRWEKKLGLGRLWVKREDQNPTGSFKARGFSVALSLVRETPASKVAVNSNGNAASALAAYAARAGLQAFVFVPRDCPGMIVEESVAYGAHAYLVDGLIHHAGQVVEDGKGEMGWRDLGTAKEPGRVEGKKTMGLELAEQLGWKMPDVVVYPTGGGSGLIGIWKALLELKQLGWAEGDLPRFVAVQETGCTPVVDAVRTKADRLTPAGDNTTSKPTGVRVPNPPAGNLILSIIRETGGTAVAVTAEEMEKAAGQMGREGISASPEGSAVWAGLLRLHEQGEIRAGEQVALFNTAHSLKYLPWPTPKGVPIIRSYADYRSLI</sequence>
<dbReference type="GO" id="GO:0009097">
    <property type="term" value="P:isoleucine biosynthetic process"/>
    <property type="evidence" value="ECO:0007669"/>
    <property type="project" value="TreeGrafter"/>
</dbReference>
<dbReference type="PANTHER" id="PTHR48078">
    <property type="entry name" value="THREONINE DEHYDRATASE, MITOCHONDRIAL-RELATED"/>
    <property type="match status" value="1"/>
</dbReference>
<evidence type="ECO:0000259" key="4">
    <source>
        <dbReference type="Pfam" id="PF00291"/>
    </source>
</evidence>
<dbReference type="CDD" id="cd01563">
    <property type="entry name" value="Thr-synth_1"/>
    <property type="match status" value="1"/>
</dbReference>
<dbReference type="GO" id="GO:0004794">
    <property type="term" value="F:threonine deaminase activity"/>
    <property type="evidence" value="ECO:0007669"/>
    <property type="project" value="TreeGrafter"/>
</dbReference>
<dbReference type="RefSeq" id="WP_091570281.1">
    <property type="nucleotide sequence ID" value="NZ_FMZA01000011.1"/>
</dbReference>
<dbReference type="Gene3D" id="3.40.50.1100">
    <property type="match status" value="2"/>
</dbReference>
<evidence type="ECO:0000313" key="6">
    <source>
        <dbReference type="Proteomes" id="UP000199387"/>
    </source>
</evidence>
<evidence type="ECO:0000256" key="2">
    <source>
        <dbReference type="ARBA" id="ARBA00022898"/>
    </source>
</evidence>
<comment type="cofactor">
    <cofactor evidence="1">
        <name>pyridoxal 5'-phosphate</name>
        <dbReference type="ChEBI" id="CHEBI:597326"/>
    </cofactor>
</comment>
<dbReference type="SUPFAM" id="SSF53686">
    <property type="entry name" value="Tryptophan synthase beta subunit-like PLP-dependent enzymes"/>
    <property type="match status" value="1"/>
</dbReference>
<reference evidence="5 6" key="1">
    <citation type="submission" date="2016-10" db="EMBL/GenBank/DDBJ databases">
        <authorList>
            <person name="de Groot N.N."/>
        </authorList>
    </citation>
    <scope>NUCLEOTIDE SEQUENCE [LARGE SCALE GENOMIC DNA]</scope>
    <source>
        <strain evidence="5 6">DSM 45514</strain>
    </source>
</reference>
<proteinExistence type="predicted"/>
<dbReference type="NCBIfam" id="NF006050">
    <property type="entry name" value="PRK08197.1"/>
    <property type="match status" value="1"/>
</dbReference>
<gene>
    <name evidence="5" type="ORF">SAMN04488112_11194</name>
</gene>
<protein>
    <submittedName>
        <fullName evidence="5">Threonine synthase</fullName>
    </submittedName>
</protein>
<dbReference type="GO" id="GO:0003941">
    <property type="term" value="F:L-serine ammonia-lyase activity"/>
    <property type="evidence" value="ECO:0007669"/>
    <property type="project" value="TreeGrafter"/>
</dbReference>
<dbReference type="InterPro" id="IPR001926">
    <property type="entry name" value="TrpB-like_PALP"/>
</dbReference>
<dbReference type="STRING" id="1236220.SAMN04488112_11194"/>
<dbReference type="InterPro" id="IPR036052">
    <property type="entry name" value="TrpB-like_PALP_sf"/>
</dbReference>